<sequence>MSLVRLLARPMLASAYIANGIARVKNPKASAGSVAPLLSLAKKNVDIPVDAETAARIAGGAQVAAGALLAIGRFPRISSTILIGTYVLDVVGEQMSKGKLDPKEELANGSLLTKTSLLGGALLAAVDTAGRPGLVWRAQHAAEELREAVERNTAKAIDAVSPN</sequence>
<evidence type="ECO:0000256" key="3">
    <source>
        <dbReference type="ARBA" id="ARBA00022989"/>
    </source>
</evidence>
<evidence type="ECO:0000256" key="4">
    <source>
        <dbReference type="ARBA" id="ARBA00023136"/>
    </source>
</evidence>
<dbReference type="Proteomes" id="UP000469215">
    <property type="component" value="Unassembled WGS sequence"/>
</dbReference>
<protein>
    <submittedName>
        <fullName evidence="5">DoxX family membrane protein</fullName>
    </submittedName>
</protein>
<organism evidence="5 6">
    <name type="scientific">Brevibacterium rongguiense</name>
    <dbReference type="NCBI Taxonomy" id="2695267"/>
    <lineage>
        <taxon>Bacteria</taxon>
        <taxon>Bacillati</taxon>
        <taxon>Actinomycetota</taxon>
        <taxon>Actinomycetes</taxon>
        <taxon>Micrococcales</taxon>
        <taxon>Brevibacteriaceae</taxon>
        <taxon>Brevibacterium</taxon>
    </lineage>
</organism>
<dbReference type="InterPro" id="IPR032808">
    <property type="entry name" value="DoxX"/>
</dbReference>
<evidence type="ECO:0000256" key="2">
    <source>
        <dbReference type="ARBA" id="ARBA00022692"/>
    </source>
</evidence>
<dbReference type="EMBL" id="WWEQ01000016">
    <property type="protein sequence ID" value="MYM19428.1"/>
    <property type="molecule type" value="Genomic_DNA"/>
</dbReference>
<reference evidence="5 6" key="1">
    <citation type="submission" date="2020-01" db="EMBL/GenBank/DDBJ databases">
        <authorList>
            <person name="Deng T."/>
        </authorList>
    </citation>
    <scope>NUCLEOTIDE SEQUENCE [LARGE SCALE GENOMIC DNA]</scope>
    <source>
        <strain evidence="5 6">5221</strain>
    </source>
</reference>
<keyword evidence="4" id="KW-0472">Membrane</keyword>
<gene>
    <name evidence="5" type="ORF">GSY69_05450</name>
</gene>
<dbReference type="AlphaFoldDB" id="A0A6N9H5X5"/>
<name>A0A6N9H5X5_9MICO</name>
<accession>A0A6N9H5X5</accession>
<comment type="subcellular location">
    <subcellularLocation>
        <location evidence="1">Membrane</location>
        <topology evidence="1">Multi-pass membrane protein</topology>
    </subcellularLocation>
</comment>
<keyword evidence="3" id="KW-1133">Transmembrane helix</keyword>
<keyword evidence="6" id="KW-1185">Reference proteome</keyword>
<evidence type="ECO:0000256" key="1">
    <source>
        <dbReference type="ARBA" id="ARBA00004141"/>
    </source>
</evidence>
<keyword evidence="2" id="KW-0812">Transmembrane</keyword>
<dbReference type="Pfam" id="PF07681">
    <property type="entry name" value="DoxX"/>
    <property type="match status" value="1"/>
</dbReference>
<evidence type="ECO:0000313" key="5">
    <source>
        <dbReference type="EMBL" id="MYM19428.1"/>
    </source>
</evidence>
<proteinExistence type="predicted"/>
<dbReference type="GO" id="GO:0016020">
    <property type="term" value="C:membrane"/>
    <property type="evidence" value="ECO:0007669"/>
    <property type="project" value="UniProtKB-SubCell"/>
</dbReference>
<dbReference type="RefSeq" id="WP_160952863.1">
    <property type="nucleotide sequence ID" value="NZ_WWEQ01000016.1"/>
</dbReference>
<comment type="caution">
    <text evidence="5">The sequence shown here is derived from an EMBL/GenBank/DDBJ whole genome shotgun (WGS) entry which is preliminary data.</text>
</comment>
<evidence type="ECO:0000313" key="6">
    <source>
        <dbReference type="Proteomes" id="UP000469215"/>
    </source>
</evidence>